<dbReference type="EMBL" id="CABFPH010000050">
    <property type="protein sequence ID" value="VUD72805.1"/>
    <property type="molecule type" value="Genomic_DNA"/>
</dbReference>
<dbReference type="AlphaFoldDB" id="A0A509EH80"/>
<organism evidence="1 2">
    <name type="scientific">Methylobacterium symbioticum</name>
    <dbReference type="NCBI Taxonomy" id="2584084"/>
    <lineage>
        <taxon>Bacteria</taxon>
        <taxon>Pseudomonadati</taxon>
        <taxon>Pseudomonadota</taxon>
        <taxon>Alphaproteobacteria</taxon>
        <taxon>Hyphomicrobiales</taxon>
        <taxon>Methylobacteriaceae</taxon>
        <taxon>Methylobacterium</taxon>
    </lineage>
</organism>
<dbReference type="Proteomes" id="UP000410984">
    <property type="component" value="Unassembled WGS sequence"/>
</dbReference>
<dbReference type="OrthoDB" id="7996694at2"/>
<name>A0A509EH80_9HYPH</name>
<dbReference type="InterPro" id="IPR036692">
    <property type="entry name" value="Shew3726-like_sf"/>
</dbReference>
<evidence type="ECO:0008006" key="3">
    <source>
        <dbReference type="Google" id="ProtNLM"/>
    </source>
</evidence>
<dbReference type="RefSeq" id="WP_142584089.1">
    <property type="nucleotide sequence ID" value="NZ_CABFPH010000050.1"/>
</dbReference>
<keyword evidence="2" id="KW-1185">Reference proteome</keyword>
<dbReference type="SUPFAM" id="SSF160272">
    <property type="entry name" value="Shew3726-like"/>
    <property type="match status" value="1"/>
</dbReference>
<evidence type="ECO:0000313" key="1">
    <source>
        <dbReference type="EMBL" id="VUD72805.1"/>
    </source>
</evidence>
<reference evidence="1 2" key="1">
    <citation type="submission" date="2019-06" db="EMBL/GenBank/DDBJ databases">
        <authorList>
            <person name="Rodrigo-Torres L."/>
            <person name="Arahal R. D."/>
            <person name="Lucena T."/>
        </authorList>
    </citation>
    <scope>NUCLEOTIDE SEQUENCE [LARGE SCALE GENOMIC DNA]</scope>
    <source>
        <strain evidence="1 2">SB0023/3</strain>
    </source>
</reference>
<dbReference type="Pfam" id="PF07369">
    <property type="entry name" value="DUF1488"/>
    <property type="match status" value="1"/>
</dbReference>
<proteinExistence type="predicted"/>
<gene>
    <name evidence="1" type="ORF">MET9862_03410</name>
</gene>
<evidence type="ECO:0000313" key="2">
    <source>
        <dbReference type="Proteomes" id="UP000410984"/>
    </source>
</evidence>
<protein>
    <recommendedName>
        <fullName evidence="3">DUF1488 domain-containing protein</fullName>
    </recommendedName>
</protein>
<accession>A0A509EH80</accession>
<sequence length="94" mass="10247">MPLERYTHGSPHYDAGTEGAIRFPMTDGQRVIACEISAEVLRDTFGEDGSDPLDEFLRHRAAIEAAASRAFDVGSFPNDLMELTTADFTGARPS</sequence>
<dbReference type="InterPro" id="IPR009962">
    <property type="entry name" value="DUF1488"/>
</dbReference>